<name>A0ABQ5TZU6_9PROT</name>
<dbReference type="Proteomes" id="UP001161409">
    <property type="component" value="Unassembled WGS sequence"/>
</dbReference>
<evidence type="ECO:0000313" key="4">
    <source>
        <dbReference type="Proteomes" id="UP001161409"/>
    </source>
</evidence>
<comment type="caution">
    <text evidence="3">The sequence shown here is derived from an EMBL/GenBank/DDBJ whole genome shotgun (WGS) entry which is preliminary data.</text>
</comment>
<dbReference type="EMBL" id="BSNF01000001">
    <property type="protein sequence ID" value="GLQ04993.1"/>
    <property type="molecule type" value="Genomic_DNA"/>
</dbReference>
<organism evidence="3 4">
    <name type="scientific">Sneathiella chinensis</name>
    <dbReference type="NCBI Taxonomy" id="349750"/>
    <lineage>
        <taxon>Bacteria</taxon>
        <taxon>Pseudomonadati</taxon>
        <taxon>Pseudomonadota</taxon>
        <taxon>Alphaproteobacteria</taxon>
        <taxon>Sneathiellales</taxon>
        <taxon>Sneathiellaceae</taxon>
        <taxon>Sneathiella</taxon>
    </lineage>
</organism>
<keyword evidence="2" id="KW-0472">Membrane</keyword>
<keyword evidence="4" id="KW-1185">Reference proteome</keyword>
<feature type="compositionally biased region" description="Basic and acidic residues" evidence="1">
    <location>
        <begin position="1"/>
        <end position="12"/>
    </location>
</feature>
<dbReference type="NCBIfam" id="TIGR04409">
    <property type="entry name" value="LptC_YrbK"/>
    <property type="match status" value="1"/>
</dbReference>
<keyword evidence="2" id="KW-1133">Transmembrane helix</keyword>
<dbReference type="InterPro" id="IPR010664">
    <property type="entry name" value="LipoPS_assembly_LptC-rel"/>
</dbReference>
<evidence type="ECO:0000256" key="1">
    <source>
        <dbReference type="SAM" id="MobiDB-lite"/>
    </source>
</evidence>
<accession>A0ABQ5TZU6</accession>
<feature type="region of interest" description="Disordered" evidence="1">
    <location>
        <begin position="1"/>
        <end position="33"/>
    </location>
</feature>
<feature type="transmembrane region" description="Helical" evidence="2">
    <location>
        <begin position="43"/>
        <end position="65"/>
    </location>
</feature>
<dbReference type="Gene3D" id="2.60.450.10">
    <property type="entry name" value="Lipopolysaccharide (LPS) transport protein A like domain"/>
    <property type="match status" value="1"/>
</dbReference>
<dbReference type="Pfam" id="PF06835">
    <property type="entry name" value="LptC"/>
    <property type="match status" value="1"/>
</dbReference>
<sequence length="227" mass="24546">MNRDSTPADKHSGTPGGKRSFLGAGTRTDLSNHARRAGQHTRFVAIMKFLLPVLALILVGLAFLIPSLEEEGNPISLEYSDTDWTDDKLTMNNPRFISSDSGAQQYVVTADSATQMDTNAREIGLVNIQADIFLANGDWLSLSAPNGTLDTETGILDLAGGIEIFSDTGNQIYAQTARVLMKDRIIKSPDGLQGHGPMGKIEADSLVANQLNGNIRFEGHVKMTLYP</sequence>
<evidence type="ECO:0008006" key="5">
    <source>
        <dbReference type="Google" id="ProtNLM"/>
    </source>
</evidence>
<dbReference type="InterPro" id="IPR026265">
    <property type="entry name" value="LptC"/>
</dbReference>
<gene>
    <name evidence="3" type="ORF">GCM10007924_02140</name>
</gene>
<keyword evidence="2" id="KW-0812">Transmembrane</keyword>
<reference evidence="3" key="1">
    <citation type="journal article" date="2014" name="Int. J. Syst. Evol. Microbiol.">
        <title>Complete genome of a new Firmicutes species belonging to the dominant human colonic microbiota ('Ruminococcus bicirculans') reveals two chromosomes and a selective capacity to utilize plant glucans.</title>
        <authorList>
            <consortium name="NISC Comparative Sequencing Program"/>
            <person name="Wegmann U."/>
            <person name="Louis P."/>
            <person name="Goesmann A."/>
            <person name="Henrissat B."/>
            <person name="Duncan S.H."/>
            <person name="Flint H.J."/>
        </authorList>
    </citation>
    <scope>NUCLEOTIDE SEQUENCE</scope>
    <source>
        <strain evidence="3">NBRC 103408</strain>
    </source>
</reference>
<protein>
    <recommendedName>
        <fullName evidence="5">LPS export ABC transporter periplasmic protein LptC</fullName>
    </recommendedName>
</protein>
<proteinExistence type="predicted"/>
<reference evidence="3" key="2">
    <citation type="submission" date="2023-01" db="EMBL/GenBank/DDBJ databases">
        <title>Draft genome sequence of Sneathiella chinensis strain NBRC 103408.</title>
        <authorList>
            <person name="Sun Q."/>
            <person name="Mori K."/>
        </authorList>
    </citation>
    <scope>NUCLEOTIDE SEQUENCE</scope>
    <source>
        <strain evidence="3">NBRC 103408</strain>
    </source>
</reference>
<dbReference type="RefSeq" id="WP_169559027.1">
    <property type="nucleotide sequence ID" value="NZ_BSNF01000001.1"/>
</dbReference>
<evidence type="ECO:0000256" key="2">
    <source>
        <dbReference type="SAM" id="Phobius"/>
    </source>
</evidence>
<evidence type="ECO:0000313" key="3">
    <source>
        <dbReference type="EMBL" id="GLQ04993.1"/>
    </source>
</evidence>